<dbReference type="PANTHER" id="PTHR47566">
    <property type="match status" value="1"/>
</dbReference>
<dbReference type="InterPro" id="IPR044060">
    <property type="entry name" value="Bacterial_rp_domain"/>
</dbReference>
<name>A0A4V6ENC1_9FIRM</name>
<dbReference type="RefSeq" id="WP_137698578.1">
    <property type="nucleotide sequence ID" value="NZ_CP061336.1"/>
</dbReference>
<dbReference type="GO" id="GO:0035591">
    <property type="term" value="F:signaling adaptor activity"/>
    <property type="evidence" value="ECO:0007669"/>
    <property type="project" value="TreeGrafter"/>
</dbReference>
<dbReference type="PANTHER" id="PTHR47566:SF1">
    <property type="entry name" value="PROTEIN NUD1"/>
    <property type="match status" value="1"/>
</dbReference>
<dbReference type="KEGG" id="rher:EHE19_012070"/>
<feature type="domain" description="Bacterial repeat" evidence="4">
    <location>
        <begin position="1256"/>
        <end position="1313"/>
    </location>
</feature>
<evidence type="ECO:0000259" key="4">
    <source>
        <dbReference type="Pfam" id="PF18998"/>
    </source>
</evidence>
<keyword evidence="6" id="KW-1185">Reference proteome</keyword>
<evidence type="ECO:0000256" key="2">
    <source>
        <dbReference type="ARBA" id="ARBA00022614"/>
    </source>
</evidence>
<dbReference type="InterPro" id="IPR052574">
    <property type="entry name" value="CDIRP"/>
</dbReference>
<dbReference type="NCBIfam" id="TIGR02543">
    <property type="entry name" value="List_Bact_rpt"/>
    <property type="match status" value="6"/>
</dbReference>
<dbReference type="SUPFAM" id="SSF52058">
    <property type="entry name" value="L domain-like"/>
    <property type="match status" value="3"/>
</dbReference>
<evidence type="ECO:0000313" key="6">
    <source>
        <dbReference type="Proteomes" id="UP000306409"/>
    </source>
</evidence>
<dbReference type="Gene3D" id="3.80.10.10">
    <property type="entry name" value="Ribonuclease Inhibitor"/>
    <property type="match status" value="3"/>
</dbReference>
<gene>
    <name evidence="5" type="ORF">EHE19_012070</name>
</gene>
<dbReference type="EMBL" id="CP061336">
    <property type="protein sequence ID" value="QNU65658.1"/>
    <property type="molecule type" value="Genomic_DNA"/>
</dbReference>
<dbReference type="GO" id="GO:0030313">
    <property type="term" value="C:cell envelope"/>
    <property type="evidence" value="ECO:0007669"/>
    <property type="project" value="UniProtKB-SubCell"/>
</dbReference>
<keyword evidence="3" id="KW-0677">Repeat</keyword>
<dbReference type="Proteomes" id="UP000306409">
    <property type="component" value="Chromosome"/>
</dbReference>
<evidence type="ECO:0000256" key="3">
    <source>
        <dbReference type="ARBA" id="ARBA00022737"/>
    </source>
</evidence>
<reference evidence="5 6" key="1">
    <citation type="submission" date="2020-09" db="EMBL/GenBank/DDBJ databases">
        <title>Characterization and genome sequencing of Ruminiclostridium sp. nov. MA18.</title>
        <authorList>
            <person name="Rettenmaier R."/>
            <person name="Kowollik M.-L."/>
            <person name="Liebl W."/>
            <person name="Zverlov V."/>
        </authorList>
    </citation>
    <scope>NUCLEOTIDE SEQUENCE [LARGE SCALE GENOMIC DNA]</scope>
    <source>
        <strain evidence="5 6">MA18</strain>
    </source>
</reference>
<dbReference type="OrthoDB" id="9776008at2"/>
<dbReference type="InterPro" id="IPR032675">
    <property type="entry name" value="LRR_dom_sf"/>
</dbReference>
<keyword evidence="2" id="KW-0433">Leucine-rich repeat</keyword>
<organism evidence="5 6">
    <name type="scientific">Ruminiclostridium herbifermentans</name>
    <dbReference type="NCBI Taxonomy" id="2488810"/>
    <lineage>
        <taxon>Bacteria</taxon>
        <taxon>Bacillati</taxon>
        <taxon>Bacillota</taxon>
        <taxon>Clostridia</taxon>
        <taxon>Eubacteriales</taxon>
        <taxon>Oscillospiraceae</taxon>
        <taxon>Ruminiclostridium</taxon>
    </lineage>
</organism>
<dbReference type="Gene3D" id="2.60.40.4270">
    <property type="entry name" value="Listeria-Bacteroides repeat domain"/>
    <property type="match status" value="5"/>
</dbReference>
<dbReference type="InterPro" id="IPR042229">
    <property type="entry name" value="Listeria/Bacterioides_rpt_sf"/>
</dbReference>
<dbReference type="Pfam" id="PF18998">
    <property type="entry name" value="Flg_new_2"/>
    <property type="match status" value="1"/>
</dbReference>
<accession>A0A4V6ENC1</accession>
<dbReference type="Pfam" id="PF09479">
    <property type="entry name" value="Flg_new"/>
    <property type="match status" value="6"/>
</dbReference>
<comment type="subcellular location">
    <subcellularLocation>
        <location evidence="1">Cell envelope</location>
    </subcellularLocation>
</comment>
<sequence>MSKRVFKSIVILLFLIITVFAVNVNTVYAANITVGDITYNENDFTKLRTFLNQNSAVTGVTNGKAINAGYDENNPATWSGITWTDDEVKRIKTITWDTKSLAGNLDLSGATSMTSLVCSNNKLTSLNVSGNTAMTILSCFSNQLTDLNLSTNKKLVAVNCSFNKLTNIDVSKNTSLTNLCCYSNDIAKLDISKNTALTYFDCNTNKITELDVSNNKKLSTFLCYSNLLTELDLINNTQLTSLDCHSNKLGQLNVDACTKLITLNCSSNQLIELDLSKNTKVTNFSCSDNKLTKIKLILSNNSINLKSHGNGYVEFFIDSSKKQAIAVPFENGTGVSWEDTDKGVQLSNSYTYNLTAGRTYNLQANFAQNVTFNSQGGSEVAAITANYNSTITAPAIPIKDGYIFDGWYKEANCINKWDFAADRVTAEITLYAKWQQISTETIIINGVTYNSNDYTKLKAFLNQESAQKGTSNGKQLNNAYDENNPSTWTGVTWTDGTIKQIKTIYWSYKNLNGRLDLSGAAGLTSLKCYGNKITELITTDDTKLTYIDCGKNMLSSIDISNNTALTYLDCSYNELKYLDVNSNKELTELYCNSNDLISLDVSENEKLTKLNCEYNELISLDTSGSPKLRYLSCSENNLTSLDISKNINLFSIKCSYNQLTEVDISNNLLLGEIEIYGYNLKKFKSELNSKYFYKSLNAIANGNGYLYISNHPVSGEILLEAIPMKGNSFANWTDPVNNSIVSVKNTFRDWKPDLSYNLQANFSQNVIFNSQGGSEVEVKIVNYNNTVEEPQIPTYEGYIFDGWYKEADCINKWDFTTDRVTSETILYAKWISKEILYTVTFNSNGGSAVPNISNINYGESITAPDTPTRDGYDFLGWFKDSNYKNAWDFSKDVVKDNITLYAKWIDSGKTYTVKFNVDGNIVSEINNIKYGDTITAPLPPIKNGFKFKGWYKDSALLDDWDFTKDVVKENITLYAKWAAEEILYTVTFVDGDSTYFVIKNVKAGSTIDEPTAPTKENFAFIGWYKEVDNNKEWDFIRDKVTSDTILYAKWLPSADVTINGITYNGNDYNKLRAFLNQESAVAGKNNGQMINTDYDENDPTTWTGVSWCPGYFDNNEVSYIKEISWESKSLAGKLDLSGAKYLEKLNCSSNQIVELDLGGAERMLKLNCSSNQLAILDVSGANWLYSIDCSYNHINKLDLSSIIDISLNCSSNDMSELYIEGWVYSLKCSGNKFSRINLKYYYLDLISSGNGYMDINYEYAKYANVSAIPNSGYSFVNWTDTRTGNQVSSAATIYISEYDLEMNYSEYTANFTQKVIFDSQGGSEVEAATVNYNSTIKAPNPPTYEGYIFKGWYKEPDCINPWNFTNDVVKENITLYAKWDVADFA</sequence>
<proteinExistence type="predicted"/>
<dbReference type="InterPro" id="IPR013378">
    <property type="entry name" value="InlB-like_B-rpt"/>
</dbReference>
<protein>
    <submittedName>
        <fullName evidence="5">InlB B-repeat-containing protein</fullName>
    </submittedName>
</protein>
<evidence type="ECO:0000256" key="1">
    <source>
        <dbReference type="ARBA" id="ARBA00004196"/>
    </source>
</evidence>
<evidence type="ECO:0000313" key="5">
    <source>
        <dbReference type="EMBL" id="QNU65658.1"/>
    </source>
</evidence>